<comment type="caution">
    <text evidence="6">The sequence shown here is derived from an EMBL/GenBank/DDBJ whole genome shotgun (WGS) entry which is preliminary data.</text>
</comment>
<dbReference type="InterPro" id="IPR044610">
    <property type="entry name" value="GLCAT14A/B/C"/>
</dbReference>
<dbReference type="InterPro" id="IPR003406">
    <property type="entry name" value="Glyco_trans_14"/>
</dbReference>
<evidence type="ECO:0000256" key="3">
    <source>
        <dbReference type="ARBA" id="ARBA00022679"/>
    </source>
</evidence>
<keyword evidence="4" id="KW-0472">Membrane</keyword>
<reference evidence="6" key="2">
    <citation type="submission" date="2023-02" db="EMBL/GenBank/DDBJ databases">
        <authorList>
            <person name="Swenson N.G."/>
            <person name="Wegrzyn J.L."/>
            <person name="Mcevoy S.L."/>
        </authorList>
    </citation>
    <scope>NUCLEOTIDE SEQUENCE</scope>
    <source>
        <strain evidence="6">91603</strain>
        <tissue evidence="6">Leaf</tissue>
    </source>
</reference>
<evidence type="ECO:0000256" key="2">
    <source>
        <dbReference type="ARBA" id="ARBA00022676"/>
    </source>
</evidence>
<dbReference type="GO" id="GO:0016020">
    <property type="term" value="C:membrane"/>
    <property type="evidence" value="ECO:0007669"/>
    <property type="project" value="UniProtKB-SubCell"/>
</dbReference>
<proteinExistence type="predicted"/>
<reference evidence="6" key="1">
    <citation type="journal article" date="2022" name="Plant J.">
        <title>Strategies of tolerance reflected in two North American maple genomes.</title>
        <authorList>
            <person name="McEvoy S.L."/>
            <person name="Sezen U.U."/>
            <person name="Trouern-Trend A."/>
            <person name="McMahon S.M."/>
            <person name="Schaberg P.G."/>
            <person name="Yang J."/>
            <person name="Wegrzyn J.L."/>
            <person name="Swenson N.G."/>
        </authorList>
    </citation>
    <scope>NUCLEOTIDE SEQUENCE</scope>
    <source>
        <strain evidence="6">91603</strain>
    </source>
</reference>
<evidence type="ECO:0000256" key="1">
    <source>
        <dbReference type="ARBA" id="ARBA00004606"/>
    </source>
</evidence>
<keyword evidence="5" id="KW-0325">Glycoprotein</keyword>
<dbReference type="AlphaFoldDB" id="A0AAD5NE91"/>
<keyword evidence="2" id="KW-0328">Glycosyltransferase</keyword>
<name>A0AAD5NE91_ACENE</name>
<dbReference type="PANTHER" id="PTHR45719">
    <property type="entry name" value="GLYCOSYLTRANSFERASE"/>
    <property type="match status" value="1"/>
</dbReference>
<dbReference type="GO" id="GO:0015020">
    <property type="term" value="F:glucuronosyltransferase activity"/>
    <property type="evidence" value="ECO:0007669"/>
    <property type="project" value="InterPro"/>
</dbReference>
<keyword evidence="3" id="KW-0808">Transferase</keyword>
<dbReference type="Pfam" id="PF02485">
    <property type="entry name" value="Branch"/>
    <property type="match status" value="1"/>
</dbReference>
<dbReference type="EMBL" id="JAJSOW010000108">
    <property type="protein sequence ID" value="KAI9152941.1"/>
    <property type="molecule type" value="Genomic_DNA"/>
</dbReference>
<evidence type="ECO:0000256" key="5">
    <source>
        <dbReference type="ARBA" id="ARBA00023180"/>
    </source>
</evidence>
<dbReference type="PANTHER" id="PTHR45719:SF3">
    <property type="entry name" value="BETA-GLUCURONOSYLTRANSFERASE GLCAT14A"/>
    <property type="match status" value="1"/>
</dbReference>
<protein>
    <submittedName>
        <fullName evidence="6">Uncharacterized protein</fullName>
    </submittedName>
</protein>
<evidence type="ECO:0000256" key="4">
    <source>
        <dbReference type="ARBA" id="ARBA00023136"/>
    </source>
</evidence>
<keyword evidence="7" id="KW-1185">Reference proteome</keyword>
<evidence type="ECO:0000313" key="7">
    <source>
        <dbReference type="Proteomes" id="UP001064489"/>
    </source>
</evidence>
<gene>
    <name evidence="6" type="ORF">LWI28_003372</name>
</gene>
<sequence>MKRLKSYFMHMRHHHTNHQTVERRWIFPLAIGSLVSLFLLFLTTLTSPDGTPFLPFYRSVYTVSGSSSVFVESKLKPLPVASLLPPPPRFAYLISGSVGDGNMIKRTLLALYHPNNVYAVHLDRESPDSERLDLKKFVTYLPHVCDLNHLKVQSQTLFQTHQNHPKYIQLRGPDE</sequence>
<dbReference type="Proteomes" id="UP001064489">
    <property type="component" value="Chromosome 11"/>
</dbReference>
<comment type="subcellular location">
    <subcellularLocation>
        <location evidence="1">Membrane</location>
        <topology evidence="1">Single-pass type II membrane protein</topology>
    </subcellularLocation>
</comment>
<evidence type="ECO:0000313" key="6">
    <source>
        <dbReference type="EMBL" id="KAI9152941.1"/>
    </source>
</evidence>
<accession>A0AAD5NE91</accession>
<organism evidence="6 7">
    <name type="scientific">Acer negundo</name>
    <name type="common">Box elder</name>
    <dbReference type="NCBI Taxonomy" id="4023"/>
    <lineage>
        <taxon>Eukaryota</taxon>
        <taxon>Viridiplantae</taxon>
        <taxon>Streptophyta</taxon>
        <taxon>Embryophyta</taxon>
        <taxon>Tracheophyta</taxon>
        <taxon>Spermatophyta</taxon>
        <taxon>Magnoliopsida</taxon>
        <taxon>eudicotyledons</taxon>
        <taxon>Gunneridae</taxon>
        <taxon>Pentapetalae</taxon>
        <taxon>rosids</taxon>
        <taxon>malvids</taxon>
        <taxon>Sapindales</taxon>
        <taxon>Sapindaceae</taxon>
        <taxon>Hippocastanoideae</taxon>
        <taxon>Acereae</taxon>
        <taxon>Acer</taxon>
    </lineage>
</organism>